<reference evidence="3" key="1">
    <citation type="journal article" date="2014" name="Science">
        <title>Ancient hybridizations among the ancestral genomes of bread wheat.</title>
        <authorList>
            <consortium name="International Wheat Genome Sequencing Consortium,"/>
            <person name="Marcussen T."/>
            <person name="Sandve S.R."/>
            <person name="Heier L."/>
            <person name="Spannagl M."/>
            <person name="Pfeifer M."/>
            <person name="Jakobsen K.S."/>
            <person name="Wulff B.B."/>
            <person name="Steuernagel B."/>
            <person name="Mayer K.F."/>
            <person name="Olsen O.A."/>
        </authorList>
    </citation>
    <scope>NUCLEOTIDE SEQUENCE [LARGE SCALE GENOMIC DNA]</scope>
    <source>
        <strain evidence="3">cv. AL8/78</strain>
    </source>
</reference>
<accession>A0A452ZJ92</accession>
<keyword evidence="3" id="KW-1185">Reference proteome</keyword>
<reference evidence="3" key="2">
    <citation type="journal article" date="2017" name="Nat. Plants">
        <title>The Aegilops tauschii genome reveals multiple impacts of transposons.</title>
        <authorList>
            <person name="Zhao G."/>
            <person name="Zou C."/>
            <person name="Li K."/>
            <person name="Wang K."/>
            <person name="Li T."/>
            <person name="Gao L."/>
            <person name="Zhang X."/>
            <person name="Wang H."/>
            <person name="Yang Z."/>
            <person name="Liu X."/>
            <person name="Jiang W."/>
            <person name="Mao L."/>
            <person name="Kong X."/>
            <person name="Jiao Y."/>
            <person name="Jia J."/>
        </authorList>
    </citation>
    <scope>NUCLEOTIDE SEQUENCE [LARGE SCALE GENOMIC DNA]</scope>
    <source>
        <strain evidence="3">cv. AL8/78</strain>
    </source>
</reference>
<dbReference type="Proteomes" id="UP000015105">
    <property type="component" value="Chromosome 1D"/>
</dbReference>
<dbReference type="EnsemblPlants" id="AET1Gv20800500.1">
    <property type="protein sequence ID" value="AET1Gv20800500.1"/>
    <property type="gene ID" value="AET1Gv20800500"/>
</dbReference>
<dbReference type="AlphaFoldDB" id="A0A452ZJ92"/>
<feature type="compositionally biased region" description="Low complexity" evidence="1">
    <location>
        <begin position="140"/>
        <end position="177"/>
    </location>
</feature>
<evidence type="ECO:0000256" key="1">
    <source>
        <dbReference type="SAM" id="MobiDB-lite"/>
    </source>
</evidence>
<feature type="region of interest" description="Disordered" evidence="1">
    <location>
        <begin position="1"/>
        <end position="25"/>
    </location>
</feature>
<evidence type="ECO:0000313" key="2">
    <source>
        <dbReference type="EnsemblPlants" id="AET1Gv20800500.1"/>
    </source>
</evidence>
<organism evidence="2 3">
    <name type="scientific">Aegilops tauschii subsp. strangulata</name>
    <name type="common">Goatgrass</name>
    <dbReference type="NCBI Taxonomy" id="200361"/>
    <lineage>
        <taxon>Eukaryota</taxon>
        <taxon>Viridiplantae</taxon>
        <taxon>Streptophyta</taxon>
        <taxon>Embryophyta</taxon>
        <taxon>Tracheophyta</taxon>
        <taxon>Spermatophyta</taxon>
        <taxon>Magnoliopsida</taxon>
        <taxon>Liliopsida</taxon>
        <taxon>Poales</taxon>
        <taxon>Poaceae</taxon>
        <taxon>BOP clade</taxon>
        <taxon>Pooideae</taxon>
        <taxon>Triticodae</taxon>
        <taxon>Triticeae</taxon>
        <taxon>Triticinae</taxon>
        <taxon>Aegilops</taxon>
    </lineage>
</organism>
<dbReference type="Gramene" id="AET1Gv20800500.1">
    <property type="protein sequence ID" value="AET1Gv20800500.1"/>
    <property type="gene ID" value="AET1Gv20800500"/>
</dbReference>
<sequence length="241" mass="25501">MATVCLLPRKAPSSASRSTQRSLAMNPTRRLARPDIWSEYFSSASLNVGGSAGQSSMFACSFSCVVSMRLSAQSNLSRDGPLKWCPNPLKPPARMPTAFFFSSGKRKNCMALFFISCTTDSSSPWFVSWKKPQSRHAEPSLAVSASEDSESSSLAMSTSGSSWLSSSPTTTPSPTSSGRAYLSGITVESANVAAAASVISALVTTRSASISIDPPVRVRPPPPPPSPRNKCRVAPVLLCCV</sequence>
<reference evidence="2" key="3">
    <citation type="journal article" date="2017" name="Nature">
        <title>Genome sequence of the progenitor of the wheat D genome Aegilops tauschii.</title>
        <authorList>
            <person name="Luo M.C."/>
            <person name="Gu Y.Q."/>
            <person name="Puiu D."/>
            <person name="Wang H."/>
            <person name="Twardziok S.O."/>
            <person name="Deal K.R."/>
            <person name="Huo N."/>
            <person name="Zhu T."/>
            <person name="Wang L."/>
            <person name="Wang Y."/>
            <person name="McGuire P.E."/>
            <person name="Liu S."/>
            <person name="Long H."/>
            <person name="Ramasamy R.K."/>
            <person name="Rodriguez J.C."/>
            <person name="Van S.L."/>
            <person name="Yuan L."/>
            <person name="Wang Z."/>
            <person name="Xia Z."/>
            <person name="Xiao L."/>
            <person name="Anderson O.D."/>
            <person name="Ouyang S."/>
            <person name="Liang Y."/>
            <person name="Zimin A.V."/>
            <person name="Pertea G."/>
            <person name="Qi P."/>
            <person name="Bennetzen J.L."/>
            <person name="Dai X."/>
            <person name="Dawson M.W."/>
            <person name="Muller H.G."/>
            <person name="Kugler K."/>
            <person name="Rivarola-Duarte L."/>
            <person name="Spannagl M."/>
            <person name="Mayer K.F.X."/>
            <person name="Lu F.H."/>
            <person name="Bevan M.W."/>
            <person name="Leroy P."/>
            <person name="Li P."/>
            <person name="You F.M."/>
            <person name="Sun Q."/>
            <person name="Liu Z."/>
            <person name="Lyons E."/>
            <person name="Wicker T."/>
            <person name="Salzberg S.L."/>
            <person name="Devos K.M."/>
            <person name="Dvorak J."/>
        </authorList>
    </citation>
    <scope>NUCLEOTIDE SEQUENCE [LARGE SCALE GENOMIC DNA]</scope>
    <source>
        <strain evidence="2">cv. AL8/78</strain>
    </source>
</reference>
<reference evidence="2" key="4">
    <citation type="submission" date="2019-03" db="UniProtKB">
        <authorList>
            <consortium name="EnsemblPlants"/>
        </authorList>
    </citation>
    <scope>IDENTIFICATION</scope>
</reference>
<feature type="region of interest" description="Disordered" evidence="1">
    <location>
        <begin position="140"/>
        <end position="178"/>
    </location>
</feature>
<evidence type="ECO:0000313" key="3">
    <source>
        <dbReference type="Proteomes" id="UP000015105"/>
    </source>
</evidence>
<protein>
    <submittedName>
        <fullName evidence="2">Uncharacterized protein</fullName>
    </submittedName>
</protein>
<reference evidence="2" key="5">
    <citation type="journal article" date="2021" name="G3 (Bethesda)">
        <title>Aegilops tauschii genome assembly Aet v5.0 features greater sequence contiguity and improved annotation.</title>
        <authorList>
            <person name="Wang L."/>
            <person name="Zhu T."/>
            <person name="Rodriguez J.C."/>
            <person name="Deal K.R."/>
            <person name="Dubcovsky J."/>
            <person name="McGuire P.E."/>
            <person name="Lux T."/>
            <person name="Spannagl M."/>
            <person name="Mayer K.F.X."/>
            <person name="Baldrich P."/>
            <person name="Meyers B.C."/>
            <person name="Huo N."/>
            <person name="Gu Y.Q."/>
            <person name="Zhou H."/>
            <person name="Devos K.M."/>
            <person name="Bennetzen J.L."/>
            <person name="Unver T."/>
            <person name="Budak H."/>
            <person name="Gulick P.J."/>
            <person name="Galiba G."/>
            <person name="Kalapos B."/>
            <person name="Nelson D.R."/>
            <person name="Li P."/>
            <person name="You F.M."/>
            <person name="Luo M.C."/>
            <person name="Dvorak J."/>
        </authorList>
    </citation>
    <scope>NUCLEOTIDE SEQUENCE [LARGE SCALE GENOMIC DNA]</scope>
    <source>
        <strain evidence="2">cv. AL8/78</strain>
    </source>
</reference>
<name>A0A452ZJ92_AEGTS</name>
<proteinExistence type="predicted"/>
<feature type="compositionally biased region" description="Polar residues" evidence="1">
    <location>
        <begin position="13"/>
        <end position="25"/>
    </location>
</feature>